<dbReference type="PROSITE" id="PS51186">
    <property type="entry name" value="GNAT"/>
    <property type="match status" value="1"/>
</dbReference>
<evidence type="ECO:0000256" key="1">
    <source>
        <dbReference type="ARBA" id="ARBA00022679"/>
    </source>
</evidence>
<organism evidence="3 4">
    <name type="scientific">Colletotrichum sidae</name>
    <dbReference type="NCBI Taxonomy" id="1347389"/>
    <lineage>
        <taxon>Eukaryota</taxon>
        <taxon>Fungi</taxon>
        <taxon>Dikarya</taxon>
        <taxon>Ascomycota</taxon>
        <taxon>Pezizomycotina</taxon>
        <taxon>Sordariomycetes</taxon>
        <taxon>Hypocreomycetidae</taxon>
        <taxon>Glomerellales</taxon>
        <taxon>Glomerellaceae</taxon>
        <taxon>Colletotrichum</taxon>
        <taxon>Colletotrichum orbiculare species complex</taxon>
    </lineage>
</organism>
<dbReference type="InterPro" id="IPR000182">
    <property type="entry name" value="GNAT_dom"/>
</dbReference>
<keyword evidence="1 3" id="KW-0808">Transferase</keyword>
<keyword evidence="3" id="KW-0238">DNA-binding</keyword>
<dbReference type="Gene3D" id="3.40.630.30">
    <property type="match status" value="1"/>
</dbReference>
<dbReference type="PANTHER" id="PTHR13947:SF37">
    <property type="entry name" value="LD18367P"/>
    <property type="match status" value="1"/>
</dbReference>
<accession>A0A4R8T4N2</accession>
<dbReference type="SUPFAM" id="SSF55729">
    <property type="entry name" value="Acyl-CoA N-acyltransferases (Nat)"/>
    <property type="match status" value="1"/>
</dbReference>
<feature type="domain" description="N-acetyltransferase" evidence="2">
    <location>
        <begin position="15"/>
        <end position="172"/>
    </location>
</feature>
<protein>
    <submittedName>
        <fullName evidence="3">Putative HTH-type DNA-binding domain-containing acetyltransferase YbfA</fullName>
    </submittedName>
</protein>
<proteinExistence type="predicted"/>
<dbReference type="AlphaFoldDB" id="A0A4R8T4N2"/>
<evidence type="ECO:0000313" key="4">
    <source>
        <dbReference type="Proteomes" id="UP000295604"/>
    </source>
</evidence>
<dbReference type="Pfam" id="PF00583">
    <property type="entry name" value="Acetyltransf_1"/>
    <property type="match status" value="1"/>
</dbReference>
<evidence type="ECO:0000313" key="3">
    <source>
        <dbReference type="EMBL" id="TEA12070.1"/>
    </source>
</evidence>
<dbReference type="GO" id="GO:0003677">
    <property type="term" value="F:DNA binding"/>
    <property type="evidence" value="ECO:0007669"/>
    <property type="project" value="UniProtKB-KW"/>
</dbReference>
<dbReference type="Proteomes" id="UP000295604">
    <property type="component" value="Unassembled WGS sequence"/>
</dbReference>
<keyword evidence="4" id="KW-1185">Reference proteome</keyword>
<reference evidence="3 4" key="1">
    <citation type="submission" date="2018-11" db="EMBL/GenBank/DDBJ databases">
        <title>Genome sequence and assembly of Colletotrichum sidae.</title>
        <authorList>
            <person name="Gan P."/>
            <person name="Shirasu K."/>
        </authorList>
    </citation>
    <scope>NUCLEOTIDE SEQUENCE [LARGE SCALE GENOMIC DNA]</scope>
    <source>
        <strain evidence="3 4">CBS 518.97</strain>
    </source>
</reference>
<dbReference type="GO" id="GO:0008080">
    <property type="term" value="F:N-acetyltransferase activity"/>
    <property type="evidence" value="ECO:0007669"/>
    <property type="project" value="InterPro"/>
</dbReference>
<dbReference type="InterPro" id="IPR016181">
    <property type="entry name" value="Acyl_CoA_acyltransferase"/>
</dbReference>
<comment type="caution">
    <text evidence="3">The sequence shown here is derived from an EMBL/GenBank/DDBJ whole genome shotgun (WGS) entry which is preliminary data.</text>
</comment>
<dbReference type="CDD" id="cd04301">
    <property type="entry name" value="NAT_SF"/>
    <property type="match status" value="1"/>
</dbReference>
<evidence type="ECO:0000259" key="2">
    <source>
        <dbReference type="PROSITE" id="PS51186"/>
    </source>
</evidence>
<dbReference type="EMBL" id="QAPF01000286">
    <property type="protein sequence ID" value="TEA12070.1"/>
    <property type="molecule type" value="Genomic_DNA"/>
</dbReference>
<dbReference type="InterPro" id="IPR050769">
    <property type="entry name" value="NAT_camello-type"/>
</dbReference>
<name>A0A4R8T4N2_9PEZI</name>
<dbReference type="PANTHER" id="PTHR13947">
    <property type="entry name" value="GNAT FAMILY N-ACETYLTRANSFERASE"/>
    <property type="match status" value="1"/>
</dbReference>
<gene>
    <name evidence="3" type="primary">ybfA</name>
    <name evidence="3" type="ORF">C8034_v006242</name>
</gene>
<sequence length="173" mass="19890">MKIECEPTSHPPAAITIRDHRPGDMGYITHRHGIIYAEEFGHGYAFEALVGRITADFIENFDPASERCWIAEREGQFLGCVMLIRDRGEAKRAQLRCLLVEKDARGLGLGKQLMRLCVAFARDAGYDRLRLRTDRHMTVARTFYVKEGFQLLHSEAHKMWRENAVAETWELAL</sequence>